<keyword evidence="2" id="KW-1185">Reference proteome</keyword>
<sequence length="140" mass="15347">MIVPFASNERLGFLDDRDDFKSGGCGGAWKGTEGKHNGGAWRKMEDDLPKRMRWRNPSYTTSPAPSVAEQHWMVVLTVGEVVGVVVAGAVVARRSGGRRELNGIPSISLVSSSDERWMEERRVTLMRSRTNGVATSNGTL</sequence>
<organism evidence="1 2">
    <name type="scientific">Stylosanthes scabra</name>
    <dbReference type="NCBI Taxonomy" id="79078"/>
    <lineage>
        <taxon>Eukaryota</taxon>
        <taxon>Viridiplantae</taxon>
        <taxon>Streptophyta</taxon>
        <taxon>Embryophyta</taxon>
        <taxon>Tracheophyta</taxon>
        <taxon>Spermatophyta</taxon>
        <taxon>Magnoliopsida</taxon>
        <taxon>eudicotyledons</taxon>
        <taxon>Gunneridae</taxon>
        <taxon>Pentapetalae</taxon>
        <taxon>rosids</taxon>
        <taxon>fabids</taxon>
        <taxon>Fabales</taxon>
        <taxon>Fabaceae</taxon>
        <taxon>Papilionoideae</taxon>
        <taxon>50 kb inversion clade</taxon>
        <taxon>dalbergioids sensu lato</taxon>
        <taxon>Dalbergieae</taxon>
        <taxon>Pterocarpus clade</taxon>
        <taxon>Stylosanthes</taxon>
    </lineage>
</organism>
<proteinExistence type="predicted"/>
<evidence type="ECO:0000313" key="1">
    <source>
        <dbReference type="EMBL" id="MED6146921.1"/>
    </source>
</evidence>
<evidence type="ECO:0000313" key="2">
    <source>
        <dbReference type="Proteomes" id="UP001341840"/>
    </source>
</evidence>
<accession>A0ABU6TF99</accession>
<dbReference type="EMBL" id="JASCZI010090827">
    <property type="protein sequence ID" value="MED6146921.1"/>
    <property type="molecule type" value="Genomic_DNA"/>
</dbReference>
<comment type="caution">
    <text evidence="1">The sequence shown here is derived from an EMBL/GenBank/DDBJ whole genome shotgun (WGS) entry which is preliminary data.</text>
</comment>
<name>A0ABU6TF99_9FABA</name>
<gene>
    <name evidence="1" type="ORF">PIB30_039237</name>
</gene>
<dbReference type="Proteomes" id="UP001341840">
    <property type="component" value="Unassembled WGS sequence"/>
</dbReference>
<reference evidence="1 2" key="1">
    <citation type="journal article" date="2023" name="Plants (Basel)">
        <title>Bridging the Gap: Combining Genomics and Transcriptomics Approaches to Understand Stylosanthes scabra, an Orphan Legume from the Brazilian Caatinga.</title>
        <authorList>
            <person name="Ferreira-Neto J.R.C."/>
            <person name="da Silva M.D."/>
            <person name="Binneck E."/>
            <person name="de Melo N.F."/>
            <person name="da Silva R.H."/>
            <person name="de Melo A.L.T.M."/>
            <person name="Pandolfi V."/>
            <person name="Bustamante F.O."/>
            <person name="Brasileiro-Vidal A.C."/>
            <person name="Benko-Iseppon A.M."/>
        </authorList>
    </citation>
    <scope>NUCLEOTIDE SEQUENCE [LARGE SCALE GENOMIC DNA]</scope>
    <source>
        <tissue evidence="1">Leaves</tissue>
    </source>
</reference>
<protein>
    <submittedName>
        <fullName evidence="1">Uncharacterized protein</fullName>
    </submittedName>
</protein>